<protein>
    <submittedName>
        <fullName evidence="1">Uncharacterized protein</fullName>
    </submittedName>
</protein>
<reference evidence="1" key="1">
    <citation type="submission" date="2020-11" db="EMBL/GenBank/DDBJ databases">
        <title>Nocardia NEAU-351.nov., a novel actinomycete isolated from the cow dung.</title>
        <authorList>
            <person name="Zhang X."/>
        </authorList>
    </citation>
    <scope>NUCLEOTIDE SEQUENCE</scope>
    <source>
        <strain evidence="1">NEAU-351</strain>
    </source>
</reference>
<evidence type="ECO:0000313" key="2">
    <source>
        <dbReference type="Proteomes" id="UP000655751"/>
    </source>
</evidence>
<sequence length="131" mass="14232">MADDDSEFDSLTKAAKGRYIRLEPQAAQDCARLCGLMITELDKAINNTQSLTNVQGFGTIADATALAGRYNDRAATGDSSLKHSLTKHREVVNDMMETFIAAGRSYLENEHASAARLSAYETAVSGYRPQP</sequence>
<accession>A0A931N3V5</accession>
<evidence type="ECO:0000313" key="1">
    <source>
        <dbReference type="EMBL" id="MBH0777591.1"/>
    </source>
</evidence>
<comment type="caution">
    <text evidence="1">The sequence shown here is derived from an EMBL/GenBank/DDBJ whole genome shotgun (WGS) entry which is preliminary data.</text>
</comment>
<proteinExistence type="predicted"/>
<keyword evidence="2" id="KW-1185">Reference proteome</keyword>
<dbReference type="Proteomes" id="UP000655751">
    <property type="component" value="Unassembled WGS sequence"/>
</dbReference>
<dbReference type="RefSeq" id="WP_196149918.1">
    <property type="nucleotide sequence ID" value="NZ_JADMLG010000005.1"/>
</dbReference>
<dbReference type="EMBL" id="JADMLG010000005">
    <property type="protein sequence ID" value="MBH0777591.1"/>
    <property type="molecule type" value="Genomic_DNA"/>
</dbReference>
<gene>
    <name evidence="1" type="ORF">IT779_15035</name>
</gene>
<organism evidence="1 2">
    <name type="scientific">Nocardia bovistercoris</name>
    <dbReference type="NCBI Taxonomy" id="2785916"/>
    <lineage>
        <taxon>Bacteria</taxon>
        <taxon>Bacillati</taxon>
        <taxon>Actinomycetota</taxon>
        <taxon>Actinomycetes</taxon>
        <taxon>Mycobacteriales</taxon>
        <taxon>Nocardiaceae</taxon>
        <taxon>Nocardia</taxon>
    </lineage>
</organism>
<name>A0A931N3V5_9NOCA</name>
<dbReference type="AlphaFoldDB" id="A0A931N3V5"/>